<dbReference type="SUPFAM" id="SSF116842">
    <property type="entry name" value="XseB-like"/>
    <property type="match status" value="1"/>
</dbReference>
<comment type="caution">
    <text evidence="8">The sequence shown here is derived from an EMBL/GenBank/DDBJ whole genome shotgun (WGS) entry which is preliminary data.</text>
</comment>
<evidence type="ECO:0000313" key="8">
    <source>
        <dbReference type="EMBL" id="PNV76325.1"/>
    </source>
</evidence>
<dbReference type="NCBIfam" id="NF002139">
    <property type="entry name" value="PRK00977.1-3"/>
    <property type="match status" value="1"/>
</dbReference>
<dbReference type="InterPro" id="IPR003761">
    <property type="entry name" value="Exonuc_VII_S"/>
</dbReference>
<keyword evidence="4 6" id="KW-0378">Hydrolase</keyword>
<gene>
    <name evidence="6" type="primary">xseB</name>
    <name evidence="8" type="ORF">BES34_004830</name>
</gene>
<accession>A0ABX4YM64</accession>
<dbReference type="NCBIfam" id="TIGR01280">
    <property type="entry name" value="xseB"/>
    <property type="match status" value="1"/>
</dbReference>
<dbReference type="EMBL" id="MCRM02000003">
    <property type="protein sequence ID" value="PNV76325.1"/>
    <property type="molecule type" value="Genomic_DNA"/>
</dbReference>
<evidence type="ECO:0000256" key="5">
    <source>
        <dbReference type="ARBA" id="ARBA00022839"/>
    </source>
</evidence>
<evidence type="ECO:0000256" key="2">
    <source>
        <dbReference type="ARBA" id="ARBA00022490"/>
    </source>
</evidence>
<name>A0ABX4YM64_9LEPT</name>
<dbReference type="HAMAP" id="MF_00337">
    <property type="entry name" value="Exonuc_7_S"/>
    <property type="match status" value="1"/>
</dbReference>
<reference evidence="8" key="1">
    <citation type="submission" date="2018-01" db="EMBL/GenBank/DDBJ databases">
        <title>Genomic characterization of Leptospira inadai serogroup Lyme isolated from captured rat in Brazil and comparative analysis with human reference strain.</title>
        <authorList>
            <person name="Moreno L.Z."/>
            <person name="Loureiro A.P."/>
            <person name="Miraglia F."/>
            <person name="Kremer F.S."/>
            <person name="Eslabao M.R."/>
            <person name="Dellagostin O.A."/>
            <person name="Lilenbaum W."/>
            <person name="Moreno A.M."/>
        </authorList>
    </citation>
    <scope>NUCLEOTIDE SEQUENCE [LARGE SCALE GENOMIC DNA]</scope>
    <source>
        <strain evidence="8">M34/99</strain>
    </source>
</reference>
<dbReference type="InterPro" id="IPR037004">
    <property type="entry name" value="Exonuc_VII_ssu_sf"/>
</dbReference>
<feature type="region of interest" description="Disordered" evidence="7">
    <location>
        <begin position="61"/>
        <end position="95"/>
    </location>
</feature>
<evidence type="ECO:0000256" key="1">
    <source>
        <dbReference type="ARBA" id="ARBA00009998"/>
    </source>
</evidence>
<protein>
    <recommendedName>
        <fullName evidence="6">Exodeoxyribonuclease 7 small subunit</fullName>
        <ecNumber evidence="6">3.1.11.6</ecNumber>
    </recommendedName>
    <alternativeName>
        <fullName evidence="6">Exodeoxyribonuclease VII small subunit</fullName>
        <shortName evidence="6">Exonuclease VII small subunit</shortName>
    </alternativeName>
</protein>
<comment type="catalytic activity">
    <reaction evidence="6">
        <text>Exonucleolytic cleavage in either 5'- to 3'- or 3'- to 5'-direction to yield nucleoside 5'-phosphates.</text>
        <dbReference type="EC" id="3.1.11.6"/>
    </reaction>
</comment>
<keyword evidence="2 6" id="KW-0963">Cytoplasm</keyword>
<evidence type="ECO:0000256" key="3">
    <source>
        <dbReference type="ARBA" id="ARBA00022722"/>
    </source>
</evidence>
<proteinExistence type="inferred from homology"/>
<evidence type="ECO:0000256" key="6">
    <source>
        <dbReference type="HAMAP-Rule" id="MF_00337"/>
    </source>
</evidence>
<dbReference type="Proteomes" id="UP000094669">
    <property type="component" value="Unassembled WGS sequence"/>
</dbReference>
<dbReference type="Gene3D" id="1.10.287.1040">
    <property type="entry name" value="Exonuclease VII, small subunit"/>
    <property type="match status" value="1"/>
</dbReference>
<dbReference type="PANTHER" id="PTHR34137:SF1">
    <property type="entry name" value="EXODEOXYRIBONUCLEASE 7 SMALL SUBUNIT"/>
    <property type="match status" value="1"/>
</dbReference>
<organism evidence="8 9">
    <name type="scientific">Leptospira inadai serovar Lyme</name>
    <dbReference type="NCBI Taxonomy" id="293084"/>
    <lineage>
        <taxon>Bacteria</taxon>
        <taxon>Pseudomonadati</taxon>
        <taxon>Spirochaetota</taxon>
        <taxon>Spirochaetia</taxon>
        <taxon>Leptospirales</taxon>
        <taxon>Leptospiraceae</taxon>
        <taxon>Leptospira</taxon>
    </lineage>
</organism>
<dbReference type="EC" id="3.1.11.6" evidence="6"/>
<evidence type="ECO:0000313" key="9">
    <source>
        <dbReference type="Proteomes" id="UP000094669"/>
    </source>
</evidence>
<comment type="function">
    <text evidence="6">Bidirectionally degrades single-stranded DNA into large acid-insoluble oligonucleotides, which are then degraded further into small acid-soluble oligonucleotides.</text>
</comment>
<dbReference type="RefSeq" id="WP_010419334.1">
    <property type="nucleotide sequence ID" value="NZ_MCRM02000003.1"/>
</dbReference>
<keyword evidence="5 6" id="KW-0269">Exonuclease</keyword>
<keyword evidence="3 6" id="KW-0540">Nuclease</keyword>
<comment type="subunit">
    <text evidence="6">Heterooligomer composed of large and small subunits.</text>
</comment>
<evidence type="ECO:0000256" key="7">
    <source>
        <dbReference type="SAM" id="MobiDB-lite"/>
    </source>
</evidence>
<evidence type="ECO:0000256" key="4">
    <source>
        <dbReference type="ARBA" id="ARBA00022801"/>
    </source>
</evidence>
<dbReference type="NCBIfam" id="NF002140">
    <property type="entry name" value="PRK00977.1-4"/>
    <property type="match status" value="1"/>
</dbReference>
<comment type="subcellular location">
    <subcellularLocation>
        <location evidence="6">Cytoplasm</location>
    </subcellularLocation>
</comment>
<dbReference type="Pfam" id="PF02609">
    <property type="entry name" value="Exonuc_VII_S"/>
    <property type="match status" value="1"/>
</dbReference>
<comment type="similarity">
    <text evidence="1 6">Belongs to the XseB family.</text>
</comment>
<dbReference type="PANTHER" id="PTHR34137">
    <property type="entry name" value="EXODEOXYRIBONUCLEASE 7 SMALL SUBUNIT"/>
    <property type="match status" value="1"/>
</dbReference>
<keyword evidence="9" id="KW-1185">Reference proteome</keyword>
<sequence>MAKKTDISFEQALSELEQIAEKLERGQLTLEESIKAYERGMELRGLCQGILAEAEGKIEYLSKSTSGETQKKTAAPKSDGSTRTANPPAEDNELF</sequence>